<proteinExistence type="inferred from homology"/>
<keyword evidence="5 6" id="KW-0234">DNA repair</keyword>
<dbReference type="CDD" id="cd00221">
    <property type="entry name" value="Vsr"/>
    <property type="match status" value="1"/>
</dbReference>
<dbReference type="NCBIfam" id="TIGR00632">
    <property type="entry name" value="vsr"/>
    <property type="match status" value="1"/>
</dbReference>
<sequence length="161" mass="18459">MVDSLTPAQRSERMSRIRGHDSKPELALRRSLHRLGLRYKLHVKDLPGKPDLVFPRYKVVVFVHGCFWHRHQGCKIATTPKSNTQFWVEKFGKNVARDSRVTATLVELGWRVFVAWECDLAPSKLESTSNRLAAAIRETVGQPEQGVDVDSEHKLRPILEH</sequence>
<feature type="region of interest" description="Disordered" evidence="7">
    <location>
        <begin position="1"/>
        <end position="22"/>
    </location>
</feature>
<gene>
    <name evidence="8" type="primary">vsr</name>
    <name evidence="8" type="ORF">E1742_11585</name>
</gene>
<evidence type="ECO:0000256" key="1">
    <source>
        <dbReference type="ARBA" id="ARBA00022722"/>
    </source>
</evidence>
<evidence type="ECO:0000256" key="5">
    <source>
        <dbReference type="ARBA" id="ARBA00023204"/>
    </source>
</evidence>
<comment type="function">
    <text evidence="6">May nick specific sequences that contain T:G mispairs resulting from m5C-deamination.</text>
</comment>
<dbReference type="Pfam" id="PF03852">
    <property type="entry name" value="Vsr"/>
    <property type="match status" value="1"/>
</dbReference>
<dbReference type="GO" id="GO:0004519">
    <property type="term" value="F:endonuclease activity"/>
    <property type="evidence" value="ECO:0007669"/>
    <property type="project" value="UniProtKB-KW"/>
</dbReference>
<dbReference type="EC" id="3.1.-.-" evidence="6"/>
<keyword evidence="2 6" id="KW-0255">Endonuclease</keyword>
<evidence type="ECO:0000256" key="6">
    <source>
        <dbReference type="PIRNR" id="PIRNR018267"/>
    </source>
</evidence>
<accession>A0ABX5S8X5</accession>
<dbReference type="EMBL" id="CP038026">
    <property type="protein sequence ID" value="QBQ36735.1"/>
    <property type="molecule type" value="Genomic_DNA"/>
</dbReference>
<dbReference type="InterPro" id="IPR011335">
    <property type="entry name" value="Restrct_endonuc-II-like"/>
</dbReference>
<dbReference type="PIRSF" id="PIRSF018267">
    <property type="entry name" value="VSR_endonuc"/>
    <property type="match status" value="1"/>
</dbReference>
<protein>
    <recommendedName>
        <fullName evidence="6">Very short patch repair endonuclease</fullName>
        <ecNumber evidence="6">3.1.-.-</ecNumber>
    </recommendedName>
</protein>
<evidence type="ECO:0000256" key="2">
    <source>
        <dbReference type="ARBA" id="ARBA00022759"/>
    </source>
</evidence>
<dbReference type="Gene3D" id="3.40.960.10">
    <property type="entry name" value="VSR Endonuclease"/>
    <property type="match status" value="1"/>
</dbReference>
<dbReference type="RefSeq" id="WP_134385015.1">
    <property type="nucleotide sequence ID" value="NZ_BMWW01000001.1"/>
</dbReference>
<name>A0ABX5S8X5_9BURK</name>
<keyword evidence="4 6" id="KW-0378">Hydrolase</keyword>
<keyword evidence="1 6" id="KW-0540">Nuclease</keyword>
<dbReference type="Proteomes" id="UP000294359">
    <property type="component" value="Chromosome"/>
</dbReference>
<reference evidence="8 9" key="1">
    <citation type="submission" date="2019-03" db="EMBL/GenBank/DDBJ databases">
        <title>Draft Genome Sequences of Six Type Strains of the Genus Massilia.</title>
        <authorList>
            <person name="Miess H."/>
            <person name="Frediansyhah A."/>
            <person name="Gross H."/>
        </authorList>
    </citation>
    <scope>NUCLEOTIDE SEQUENCE [LARGE SCALE GENOMIC DNA]</scope>
    <source>
        <strain evidence="8 9">DSM 17505</strain>
    </source>
</reference>
<feature type="compositionally biased region" description="Basic and acidic residues" evidence="7">
    <location>
        <begin position="10"/>
        <end position="22"/>
    </location>
</feature>
<evidence type="ECO:0000313" key="9">
    <source>
        <dbReference type="Proteomes" id="UP000294359"/>
    </source>
</evidence>
<evidence type="ECO:0000313" key="8">
    <source>
        <dbReference type="EMBL" id="QBQ36735.1"/>
    </source>
</evidence>
<evidence type="ECO:0000256" key="4">
    <source>
        <dbReference type="ARBA" id="ARBA00022801"/>
    </source>
</evidence>
<organism evidence="8 9">
    <name type="scientific">Pseudoduganella plicata</name>
    <dbReference type="NCBI Taxonomy" id="321984"/>
    <lineage>
        <taxon>Bacteria</taxon>
        <taxon>Pseudomonadati</taxon>
        <taxon>Pseudomonadota</taxon>
        <taxon>Betaproteobacteria</taxon>
        <taxon>Burkholderiales</taxon>
        <taxon>Oxalobacteraceae</taxon>
        <taxon>Telluria group</taxon>
        <taxon>Pseudoduganella</taxon>
    </lineage>
</organism>
<keyword evidence="9" id="KW-1185">Reference proteome</keyword>
<evidence type="ECO:0000256" key="7">
    <source>
        <dbReference type="SAM" id="MobiDB-lite"/>
    </source>
</evidence>
<comment type="similarity">
    <text evidence="6">Belongs to the vsr family.</text>
</comment>
<dbReference type="InterPro" id="IPR004603">
    <property type="entry name" value="DNA_mismatch_endonuc_vsr"/>
</dbReference>
<keyword evidence="3 6" id="KW-0227">DNA damage</keyword>
<evidence type="ECO:0000256" key="3">
    <source>
        <dbReference type="ARBA" id="ARBA00022763"/>
    </source>
</evidence>
<dbReference type="SUPFAM" id="SSF52980">
    <property type="entry name" value="Restriction endonuclease-like"/>
    <property type="match status" value="1"/>
</dbReference>